<comment type="caution">
    <text evidence="2">The sequence shown here is derived from an EMBL/GenBank/DDBJ whole genome shotgun (WGS) entry which is preliminary data.</text>
</comment>
<dbReference type="OrthoDB" id="1454571at2"/>
<keyword evidence="1" id="KW-0472">Membrane</keyword>
<dbReference type="Proteomes" id="UP000261828">
    <property type="component" value="Unassembled WGS sequence"/>
</dbReference>
<organism evidence="2 3">
    <name type="scientific">Flagellimonas nanhaiensis</name>
    <dbReference type="NCBI Taxonomy" id="2292706"/>
    <lineage>
        <taxon>Bacteria</taxon>
        <taxon>Pseudomonadati</taxon>
        <taxon>Bacteroidota</taxon>
        <taxon>Flavobacteriia</taxon>
        <taxon>Flavobacteriales</taxon>
        <taxon>Flavobacteriaceae</taxon>
        <taxon>Flagellimonas</taxon>
    </lineage>
</organism>
<feature type="transmembrane region" description="Helical" evidence="1">
    <location>
        <begin position="6"/>
        <end position="26"/>
    </location>
</feature>
<keyword evidence="1" id="KW-0812">Transmembrane</keyword>
<sequence length="59" mass="6603">MVTFFAILFGLLFINAVLLIFSINGAREKFEKPIQKISDTVVTKLVPGESPETEYKKAV</sequence>
<evidence type="ECO:0000256" key="1">
    <source>
        <dbReference type="SAM" id="Phobius"/>
    </source>
</evidence>
<gene>
    <name evidence="2" type="ORF">DX873_01705</name>
</gene>
<evidence type="ECO:0000313" key="3">
    <source>
        <dbReference type="Proteomes" id="UP000261828"/>
    </source>
</evidence>
<proteinExistence type="predicted"/>
<protein>
    <submittedName>
        <fullName evidence="2">Uncharacterized protein</fullName>
    </submittedName>
</protein>
<keyword evidence="1" id="KW-1133">Transmembrane helix</keyword>
<evidence type="ECO:0000313" key="2">
    <source>
        <dbReference type="EMBL" id="RDY60918.1"/>
    </source>
</evidence>
<reference evidence="2 3" key="1">
    <citation type="submission" date="2018-08" db="EMBL/GenBank/DDBJ databases">
        <title>Muricauda nanhaiensis sp. nov., isolated from seawater of the South China Sea.</title>
        <authorList>
            <person name="Dang Y."/>
        </authorList>
    </citation>
    <scope>NUCLEOTIDE SEQUENCE [LARGE SCALE GENOMIC DNA]</scope>
    <source>
        <strain evidence="2 3">SM1704</strain>
    </source>
</reference>
<dbReference type="RefSeq" id="WP_116182801.1">
    <property type="nucleotide sequence ID" value="NZ_QTJX01000001.1"/>
</dbReference>
<accession>A0A371JSZ8</accession>
<keyword evidence="3" id="KW-1185">Reference proteome</keyword>
<dbReference type="AlphaFoldDB" id="A0A371JSZ8"/>
<name>A0A371JSZ8_9FLAO</name>
<dbReference type="EMBL" id="QTJX01000001">
    <property type="protein sequence ID" value="RDY60918.1"/>
    <property type="molecule type" value="Genomic_DNA"/>
</dbReference>